<feature type="signal peptide" evidence="1">
    <location>
        <begin position="1"/>
        <end position="15"/>
    </location>
</feature>
<name>A0A9N8WIB9_9GLOM</name>
<accession>A0A9N8WIB9</accession>
<dbReference type="EMBL" id="CAJVPV010001107">
    <property type="protein sequence ID" value="CAG8486629.1"/>
    <property type="molecule type" value="Genomic_DNA"/>
</dbReference>
<organism evidence="2 3">
    <name type="scientific">Acaulospora morrowiae</name>
    <dbReference type="NCBI Taxonomy" id="94023"/>
    <lineage>
        <taxon>Eukaryota</taxon>
        <taxon>Fungi</taxon>
        <taxon>Fungi incertae sedis</taxon>
        <taxon>Mucoromycota</taxon>
        <taxon>Glomeromycotina</taxon>
        <taxon>Glomeromycetes</taxon>
        <taxon>Diversisporales</taxon>
        <taxon>Acaulosporaceae</taxon>
        <taxon>Acaulospora</taxon>
    </lineage>
</organism>
<dbReference type="AlphaFoldDB" id="A0A9N8WIB9"/>
<dbReference type="Proteomes" id="UP000789342">
    <property type="component" value="Unassembled WGS sequence"/>
</dbReference>
<keyword evidence="1" id="KW-0732">Signal</keyword>
<gene>
    <name evidence="2" type="ORF">AMORRO_LOCUS2575</name>
</gene>
<reference evidence="2" key="1">
    <citation type="submission" date="2021-06" db="EMBL/GenBank/DDBJ databases">
        <authorList>
            <person name="Kallberg Y."/>
            <person name="Tangrot J."/>
            <person name="Rosling A."/>
        </authorList>
    </citation>
    <scope>NUCLEOTIDE SEQUENCE</scope>
    <source>
        <strain evidence="2">CL551</strain>
    </source>
</reference>
<sequence>MLIELMLLVFLECLSKKILKIDIKEPSIEKIRTYTIFDEDWSFANGRSTDCLSNASNANTGNPVAIPGIQLEQVLYWFKTNYSTVTAKKQQILFGSTVQGNNPIEVCHLGIEKSPDELLLKLEEIERYTAEQLFEAYLHSNSDSEASKDHGKNNYSNNTDMTKEEIENLIKDIMASSLS</sequence>
<dbReference type="OrthoDB" id="2407389at2759"/>
<keyword evidence="3" id="KW-1185">Reference proteome</keyword>
<proteinExistence type="predicted"/>
<evidence type="ECO:0000313" key="2">
    <source>
        <dbReference type="EMBL" id="CAG8486629.1"/>
    </source>
</evidence>
<evidence type="ECO:0000313" key="3">
    <source>
        <dbReference type="Proteomes" id="UP000789342"/>
    </source>
</evidence>
<comment type="caution">
    <text evidence="2">The sequence shown here is derived from an EMBL/GenBank/DDBJ whole genome shotgun (WGS) entry which is preliminary data.</text>
</comment>
<evidence type="ECO:0000256" key="1">
    <source>
        <dbReference type="SAM" id="SignalP"/>
    </source>
</evidence>
<protein>
    <submittedName>
        <fullName evidence="2">5947_t:CDS:1</fullName>
    </submittedName>
</protein>
<feature type="chain" id="PRO_5040467529" evidence="1">
    <location>
        <begin position="16"/>
        <end position="179"/>
    </location>
</feature>